<dbReference type="PANTHER" id="PTHR46157:SF4">
    <property type="entry name" value="K(+) EFFLUX ANTIPORTER 3, CHLOROPLASTIC"/>
    <property type="match status" value="1"/>
</dbReference>
<dbReference type="Gene3D" id="3.40.50.720">
    <property type="entry name" value="NAD(P)-binding Rossmann-like Domain"/>
    <property type="match status" value="1"/>
</dbReference>
<feature type="transmembrane region" description="Helical" evidence="12">
    <location>
        <begin position="365"/>
        <end position="388"/>
    </location>
</feature>
<evidence type="ECO:0000256" key="10">
    <source>
        <dbReference type="ARBA" id="ARBA00023136"/>
    </source>
</evidence>
<evidence type="ECO:0000256" key="6">
    <source>
        <dbReference type="ARBA" id="ARBA00022692"/>
    </source>
</evidence>
<feature type="transmembrane region" description="Helical" evidence="12">
    <location>
        <begin position="31"/>
        <end position="50"/>
    </location>
</feature>
<evidence type="ECO:0000313" key="15">
    <source>
        <dbReference type="Proteomes" id="UP001500936"/>
    </source>
</evidence>
<dbReference type="Proteomes" id="UP001500936">
    <property type="component" value="Unassembled WGS sequence"/>
</dbReference>
<dbReference type="NCBIfam" id="TIGR00932">
    <property type="entry name" value="2a37"/>
    <property type="match status" value="1"/>
</dbReference>
<evidence type="ECO:0000256" key="11">
    <source>
        <dbReference type="SAM" id="MobiDB-lite"/>
    </source>
</evidence>
<feature type="transmembrane region" description="Helical" evidence="12">
    <location>
        <begin position="6"/>
        <end position="24"/>
    </location>
</feature>
<evidence type="ECO:0000256" key="7">
    <source>
        <dbReference type="ARBA" id="ARBA00022958"/>
    </source>
</evidence>
<feature type="transmembrane region" description="Helical" evidence="12">
    <location>
        <begin position="112"/>
        <end position="132"/>
    </location>
</feature>
<protein>
    <submittedName>
        <fullName evidence="14">Monovalent cation:proton antiporter-2 (CPA2) family protein</fullName>
    </submittedName>
</protein>
<feature type="transmembrane region" description="Helical" evidence="12">
    <location>
        <begin position="226"/>
        <end position="245"/>
    </location>
</feature>
<dbReference type="PROSITE" id="PS51201">
    <property type="entry name" value="RCK_N"/>
    <property type="match status" value="1"/>
</dbReference>
<comment type="caution">
    <text evidence="14">The sequence shown here is derived from an EMBL/GenBank/DDBJ whole genome shotgun (WGS) entry which is preliminary data.</text>
</comment>
<dbReference type="RefSeq" id="WP_345270854.1">
    <property type="nucleotide sequence ID" value="NZ_BAABHB010000016.1"/>
</dbReference>
<dbReference type="InterPro" id="IPR003148">
    <property type="entry name" value="RCK_N"/>
</dbReference>
<feature type="transmembrane region" description="Helical" evidence="12">
    <location>
        <begin position="193"/>
        <end position="214"/>
    </location>
</feature>
<sequence>MSRTVLLQAIIYLASGVVFVPLAKRLGLGSVLGYLLAGVAIGPAVLGLVGAEGQDIMHFAEFGVVIMLFLIGLELEPELLWKLRIPILGLGGLQVLLTTLLIGGLAMLAGLAWQPALALGMILSMSSTAIVLQTMNEKGLMQTSTGQSTFSVLLFQDIAVIPILALLPLLATYPITSLTDDHGHDSLVDGLPGWSRMLVVLAAVLTVVFLGRVVMRPVFQIIARTGLREVFIATALLLVVGVAVLMETVGLSPALGSFVAGVVLANSEYKHELESDIDPFKGLLLGLFFISVGASIDFGLILANPGLIAAIVVGMMLAKATVLALLGHRFKLSTDQNLTFALALCQVGEFAFVLLSFALQNGILPAQLVSLLTASVAISMALTPLVFLANEKLLLPRIGTRQTPEKQADHIDEHHPVIIAGFGRFGNIVGRFLRANKIGTTVLDFDSDRVDTLRRIGIKVYYGDASRYDLLRSAGAEHAKLIIVALETPEKSKALVDTVQKHFPHLEILVKAHDRDDAYDFMDSGVGHIYRETIDTSLRMGVDAMKLLGIRAYHSQRAARLFLKHDDKALADLAAVRHDRKQYFSTARRRIQELEQLIGSDENDRWLQEVEEGWDPESLREEANRMAPLRPENGTGDPVPA</sequence>
<evidence type="ECO:0000256" key="8">
    <source>
        <dbReference type="ARBA" id="ARBA00022989"/>
    </source>
</evidence>
<keyword evidence="6 12" id="KW-0812">Transmembrane</keyword>
<evidence type="ECO:0000256" key="12">
    <source>
        <dbReference type="SAM" id="Phobius"/>
    </source>
</evidence>
<evidence type="ECO:0000256" key="2">
    <source>
        <dbReference type="ARBA" id="ARBA00005551"/>
    </source>
</evidence>
<proteinExistence type="inferred from homology"/>
<reference evidence="15" key="1">
    <citation type="journal article" date="2019" name="Int. J. Syst. Evol. Microbiol.">
        <title>The Global Catalogue of Microorganisms (GCM) 10K type strain sequencing project: providing services to taxonomists for standard genome sequencing and annotation.</title>
        <authorList>
            <consortium name="The Broad Institute Genomics Platform"/>
            <consortium name="The Broad Institute Genome Sequencing Center for Infectious Disease"/>
            <person name="Wu L."/>
            <person name="Ma J."/>
        </authorList>
    </citation>
    <scope>NUCLEOTIDE SEQUENCE [LARGE SCALE GENOMIC DNA]</scope>
    <source>
        <strain evidence="15">JCM 17925</strain>
    </source>
</reference>
<evidence type="ECO:0000259" key="13">
    <source>
        <dbReference type="PROSITE" id="PS51201"/>
    </source>
</evidence>
<name>A0ABP8KXX9_9BACT</name>
<dbReference type="InterPro" id="IPR006153">
    <property type="entry name" value="Cation/H_exchanger_TM"/>
</dbReference>
<keyword evidence="15" id="KW-1185">Reference proteome</keyword>
<keyword evidence="5" id="KW-0633">Potassium transport</keyword>
<dbReference type="InterPro" id="IPR036291">
    <property type="entry name" value="NAD(P)-bd_dom_sf"/>
</dbReference>
<evidence type="ECO:0000256" key="9">
    <source>
        <dbReference type="ARBA" id="ARBA00023065"/>
    </source>
</evidence>
<feature type="transmembrane region" description="Helical" evidence="12">
    <location>
        <begin position="152"/>
        <end position="173"/>
    </location>
</feature>
<feature type="region of interest" description="Disordered" evidence="11">
    <location>
        <begin position="610"/>
        <end position="641"/>
    </location>
</feature>
<feature type="domain" description="RCK N-terminal" evidence="13">
    <location>
        <begin position="414"/>
        <end position="538"/>
    </location>
</feature>
<dbReference type="Gene3D" id="1.20.1530.20">
    <property type="match status" value="1"/>
</dbReference>
<evidence type="ECO:0000256" key="1">
    <source>
        <dbReference type="ARBA" id="ARBA00004141"/>
    </source>
</evidence>
<dbReference type="InterPro" id="IPR038770">
    <property type="entry name" value="Na+/solute_symporter_sf"/>
</dbReference>
<evidence type="ECO:0000256" key="3">
    <source>
        <dbReference type="ARBA" id="ARBA00022448"/>
    </source>
</evidence>
<keyword evidence="9" id="KW-0406">Ion transport</keyword>
<evidence type="ECO:0000256" key="4">
    <source>
        <dbReference type="ARBA" id="ARBA00022449"/>
    </source>
</evidence>
<feature type="transmembrane region" description="Helical" evidence="12">
    <location>
        <begin position="281"/>
        <end position="301"/>
    </location>
</feature>
<keyword evidence="10 12" id="KW-0472">Membrane</keyword>
<keyword evidence="7" id="KW-0630">Potassium</keyword>
<comment type="subcellular location">
    <subcellularLocation>
        <location evidence="1">Membrane</location>
        <topology evidence="1">Multi-pass membrane protein</topology>
    </subcellularLocation>
</comment>
<dbReference type="Pfam" id="PF00999">
    <property type="entry name" value="Na_H_Exchanger"/>
    <property type="match status" value="1"/>
</dbReference>
<feature type="transmembrane region" description="Helical" evidence="12">
    <location>
        <begin position="87"/>
        <end position="106"/>
    </location>
</feature>
<keyword evidence="4" id="KW-0050">Antiport</keyword>
<gene>
    <name evidence="14" type="ORF">GCM10023187_50650</name>
</gene>
<feature type="transmembrane region" description="Helical" evidence="12">
    <location>
        <begin position="56"/>
        <end position="75"/>
    </location>
</feature>
<keyword evidence="3" id="KW-0813">Transport</keyword>
<feature type="transmembrane region" description="Helical" evidence="12">
    <location>
        <begin position="307"/>
        <end position="326"/>
    </location>
</feature>
<evidence type="ECO:0000256" key="5">
    <source>
        <dbReference type="ARBA" id="ARBA00022538"/>
    </source>
</evidence>
<organism evidence="14 15">
    <name type="scientific">Nibrella viscosa</name>
    <dbReference type="NCBI Taxonomy" id="1084524"/>
    <lineage>
        <taxon>Bacteria</taxon>
        <taxon>Pseudomonadati</taxon>
        <taxon>Bacteroidota</taxon>
        <taxon>Cytophagia</taxon>
        <taxon>Cytophagales</taxon>
        <taxon>Spirosomataceae</taxon>
        <taxon>Nibrella</taxon>
    </lineage>
</organism>
<keyword evidence="8 12" id="KW-1133">Transmembrane helix</keyword>
<dbReference type="Pfam" id="PF02254">
    <property type="entry name" value="TrkA_N"/>
    <property type="match status" value="1"/>
</dbReference>
<feature type="transmembrane region" description="Helical" evidence="12">
    <location>
        <begin position="338"/>
        <end position="359"/>
    </location>
</feature>
<comment type="similarity">
    <text evidence="2">Belongs to the monovalent cation:proton antiporter 2 (CPA2) transporter (TC 2.A.37) family.</text>
</comment>
<dbReference type="SUPFAM" id="SSF51735">
    <property type="entry name" value="NAD(P)-binding Rossmann-fold domains"/>
    <property type="match status" value="1"/>
</dbReference>
<dbReference type="InterPro" id="IPR004771">
    <property type="entry name" value="K/H_exchanger"/>
</dbReference>
<evidence type="ECO:0000313" key="14">
    <source>
        <dbReference type="EMBL" id="GAA4417850.1"/>
    </source>
</evidence>
<dbReference type="PANTHER" id="PTHR46157">
    <property type="entry name" value="K(+) EFFLUX ANTIPORTER 3, CHLOROPLASTIC"/>
    <property type="match status" value="1"/>
</dbReference>
<dbReference type="EMBL" id="BAABHB010000016">
    <property type="protein sequence ID" value="GAA4417850.1"/>
    <property type="molecule type" value="Genomic_DNA"/>
</dbReference>
<accession>A0ABP8KXX9</accession>